<dbReference type="GeneID" id="111125924"/>
<accession>A0A8B8DG02</accession>
<feature type="compositionally biased region" description="Low complexity" evidence="1">
    <location>
        <begin position="228"/>
        <end position="240"/>
    </location>
</feature>
<dbReference type="InterPro" id="IPR009030">
    <property type="entry name" value="Growth_fac_rcpt_cys_sf"/>
</dbReference>
<dbReference type="AlphaFoldDB" id="A0A8B8DG02"/>
<reference evidence="4" key="1">
    <citation type="submission" date="2025-08" db="UniProtKB">
        <authorList>
            <consortium name="RefSeq"/>
        </authorList>
    </citation>
    <scope>IDENTIFICATION</scope>
    <source>
        <tissue evidence="4">Whole sample</tissue>
    </source>
</reference>
<keyword evidence="3" id="KW-1185">Reference proteome</keyword>
<feature type="transmembrane region" description="Helical" evidence="2">
    <location>
        <begin position="122"/>
        <end position="146"/>
    </location>
</feature>
<dbReference type="OrthoDB" id="6117618at2759"/>
<evidence type="ECO:0000256" key="2">
    <source>
        <dbReference type="SAM" id="Phobius"/>
    </source>
</evidence>
<sequence>MIMANSTSIASDCGFNSYHNGSTCVPCEIGFYGKNCSDRCAPGLYGFSCSKLCRNCSQADCHHIFGCPSDDKSSTILYSSSVENSGTSSFTPNLKNSRSSTAIVTDGEVISTTPTSSSGPNILVLIAAIGGLIALFLLVLVIQTFVKLYMRRKERARATQMSSKVTLDQPEDMYEAIDESLLTAGVVETNEHKHRKYYQLHKNSELTVPYQQIRNEPKYQEIDENGVSSNSSDSNNSNKSYLEPKTNVNVPSSYIEVLDSGSSAEKSHSEGRLTGSVNPNTNDSSAQYIDPVHDINLPASLNNCSPENNDAYLDVTNETIL</sequence>
<dbReference type="Proteomes" id="UP000694844">
    <property type="component" value="Chromosome 3"/>
</dbReference>
<dbReference type="Gene3D" id="2.170.300.10">
    <property type="entry name" value="Tie2 ligand-binding domain superfamily"/>
    <property type="match status" value="1"/>
</dbReference>
<dbReference type="RefSeq" id="XP_022325881.1">
    <property type="nucleotide sequence ID" value="XM_022470173.1"/>
</dbReference>
<dbReference type="KEGG" id="cvn:111125924"/>
<keyword evidence="2" id="KW-0472">Membrane</keyword>
<gene>
    <name evidence="4" type="primary">LOC111125924</name>
</gene>
<feature type="compositionally biased region" description="Polar residues" evidence="1">
    <location>
        <begin position="275"/>
        <end position="287"/>
    </location>
</feature>
<feature type="region of interest" description="Disordered" evidence="1">
    <location>
        <begin position="223"/>
        <end position="288"/>
    </location>
</feature>
<organism evidence="3 4">
    <name type="scientific">Crassostrea virginica</name>
    <name type="common">Eastern oyster</name>
    <dbReference type="NCBI Taxonomy" id="6565"/>
    <lineage>
        <taxon>Eukaryota</taxon>
        <taxon>Metazoa</taxon>
        <taxon>Spiralia</taxon>
        <taxon>Lophotrochozoa</taxon>
        <taxon>Mollusca</taxon>
        <taxon>Bivalvia</taxon>
        <taxon>Autobranchia</taxon>
        <taxon>Pteriomorphia</taxon>
        <taxon>Ostreida</taxon>
        <taxon>Ostreoidea</taxon>
        <taxon>Ostreidae</taxon>
        <taxon>Crassostrea</taxon>
    </lineage>
</organism>
<evidence type="ECO:0000256" key="1">
    <source>
        <dbReference type="SAM" id="MobiDB-lite"/>
    </source>
</evidence>
<keyword evidence="2" id="KW-0812">Transmembrane</keyword>
<protein>
    <submittedName>
        <fullName evidence="4">Multiple epidermal growth factor-like domains protein 10</fullName>
    </submittedName>
</protein>
<dbReference type="SUPFAM" id="SSF57184">
    <property type="entry name" value="Growth factor receptor domain"/>
    <property type="match status" value="1"/>
</dbReference>
<evidence type="ECO:0000313" key="4">
    <source>
        <dbReference type="RefSeq" id="XP_022325881.1"/>
    </source>
</evidence>
<proteinExistence type="predicted"/>
<keyword evidence="2" id="KW-1133">Transmembrane helix</keyword>
<evidence type="ECO:0000313" key="3">
    <source>
        <dbReference type="Proteomes" id="UP000694844"/>
    </source>
</evidence>
<name>A0A8B8DG02_CRAVI</name>